<evidence type="ECO:0000313" key="2">
    <source>
        <dbReference type="EMBL" id="VVD82119.1"/>
    </source>
</evidence>
<name>A0A5E4T7R3_9BURK</name>
<feature type="region of interest" description="Disordered" evidence="1">
    <location>
        <begin position="51"/>
        <end position="87"/>
    </location>
</feature>
<dbReference type="Proteomes" id="UP000343335">
    <property type="component" value="Unassembled WGS sequence"/>
</dbReference>
<evidence type="ECO:0000256" key="1">
    <source>
        <dbReference type="SAM" id="MobiDB-lite"/>
    </source>
</evidence>
<proteinExistence type="predicted"/>
<dbReference type="EMBL" id="CABPSA010000001">
    <property type="protein sequence ID" value="VVD82119.1"/>
    <property type="molecule type" value="Genomic_DNA"/>
</dbReference>
<protein>
    <submittedName>
        <fullName evidence="2">Uncharacterized protein</fullName>
    </submittedName>
</protein>
<evidence type="ECO:0000313" key="3">
    <source>
        <dbReference type="Proteomes" id="UP000343335"/>
    </source>
</evidence>
<organism evidence="2 3">
    <name type="scientific">Pandoraea commovens</name>
    <dbReference type="NCBI Taxonomy" id="2508289"/>
    <lineage>
        <taxon>Bacteria</taxon>
        <taxon>Pseudomonadati</taxon>
        <taxon>Pseudomonadota</taxon>
        <taxon>Betaproteobacteria</taxon>
        <taxon>Burkholderiales</taxon>
        <taxon>Burkholderiaceae</taxon>
        <taxon>Pandoraea</taxon>
    </lineage>
</organism>
<reference evidence="2 3" key="1">
    <citation type="submission" date="2019-08" db="EMBL/GenBank/DDBJ databases">
        <authorList>
            <person name="Peeters C."/>
        </authorList>
    </citation>
    <scope>NUCLEOTIDE SEQUENCE [LARGE SCALE GENOMIC DNA]</scope>
    <source>
        <strain evidence="2 3">LMG 31010</strain>
    </source>
</reference>
<gene>
    <name evidence="2" type="ORF">PCO31010_01204</name>
</gene>
<dbReference type="AlphaFoldDB" id="A0A5E4T7R3"/>
<sequence>MQEPSVVNDAAFGREWVDLGWVRWRPQSRDSTATWALRRFMRCRMRSAANSKIRKITKWRRPNEPSGSINRSHPAPGSAQRSPAAAP</sequence>
<accession>A0A5E4T7R3</accession>